<dbReference type="Proteomes" id="UP001139534">
    <property type="component" value="Unassembled WGS sequence"/>
</dbReference>
<evidence type="ECO:0000256" key="3">
    <source>
        <dbReference type="ARBA" id="ARBA00022679"/>
    </source>
</evidence>
<evidence type="ECO:0000313" key="7">
    <source>
        <dbReference type="Proteomes" id="UP001139534"/>
    </source>
</evidence>
<sequence>MPEKKKLLLFSHVCNSRNVTGAEKLLLFNARKLSAYYDCTIVVPRQGSLSVLAKRYGIRTLLCENGLLYSMCAPHGNLAGEFHSIAWSEQVRRTVELLNKERPDAVLVNTSVNVSSAIAAKQLGIPVVWQITEVIASNEFTAEAVNLIDRYSDLIIGISDSVLLPFLGTQAADKTALLYPSWNPEDIHPDIWPAQRWHKRAAWKVKSTEVLVGYISSYLIPEKGADHFIAAALSVAGQYPEVKFVIIGAEIQSEYYRDLKRAVQGSAYPHRFRFVSFEDHVESAFNAMDIVVVPGILPEGFGLTALEAMVFGKPVVAYASGGLREILEAVGSGAYLVPTRDSVSLADKCAEMLSSMELTRSVGERNRAQVEAVFGPAAYDSRLLGLVQRIQGLSGVVVPLPEPAEPSPDAVDFHFPDSEVLPLEPEPTATSVSVKRAGRRRRMKLKRAKRLRRRRSGVGRSLSARRGGKGRVRKLVRHRRKSGRRTARARTKRVRGRHKLARR</sequence>
<keyword evidence="2" id="KW-0328">Glycosyltransferase</keyword>
<dbReference type="GO" id="GO:0016757">
    <property type="term" value="F:glycosyltransferase activity"/>
    <property type="evidence" value="ECO:0007669"/>
    <property type="project" value="UniProtKB-KW"/>
</dbReference>
<organism evidence="6 7">
    <name type="scientific">Paenibacillus mellifer</name>
    <dbReference type="NCBI Taxonomy" id="2937794"/>
    <lineage>
        <taxon>Bacteria</taxon>
        <taxon>Bacillati</taxon>
        <taxon>Bacillota</taxon>
        <taxon>Bacilli</taxon>
        <taxon>Bacillales</taxon>
        <taxon>Paenibacillaceae</taxon>
        <taxon>Paenibacillus</taxon>
    </lineage>
</organism>
<dbReference type="RefSeq" id="WP_248552862.1">
    <property type="nucleotide sequence ID" value="NZ_JALPRK010000017.1"/>
</dbReference>
<dbReference type="CDD" id="cd03801">
    <property type="entry name" value="GT4_PimA-like"/>
    <property type="match status" value="1"/>
</dbReference>
<proteinExistence type="inferred from homology"/>
<dbReference type="PANTHER" id="PTHR12526">
    <property type="entry name" value="GLYCOSYLTRANSFERASE"/>
    <property type="match status" value="1"/>
</dbReference>
<evidence type="ECO:0000256" key="2">
    <source>
        <dbReference type="ARBA" id="ARBA00022676"/>
    </source>
</evidence>
<keyword evidence="7" id="KW-1185">Reference proteome</keyword>
<keyword evidence="3" id="KW-0808">Transferase</keyword>
<dbReference type="PANTHER" id="PTHR12526:SF640">
    <property type="entry name" value="COLANIC ACID BIOSYNTHESIS GLYCOSYLTRANSFERASE WCAL-RELATED"/>
    <property type="match status" value="1"/>
</dbReference>
<reference evidence="6" key="1">
    <citation type="submission" date="2022-04" db="EMBL/GenBank/DDBJ databases">
        <authorList>
            <person name="Seo M.-J."/>
        </authorList>
    </citation>
    <scope>NUCLEOTIDE SEQUENCE</scope>
    <source>
        <strain evidence="6">MBLB2552</strain>
    </source>
</reference>
<evidence type="ECO:0000256" key="1">
    <source>
        <dbReference type="ARBA" id="ARBA00009481"/>
    </source>
</evidence>
<feature type="compositionally biased region" description="Basic residues" evidence="4">
    <location>
        <begin position="466"/>
        <end position="503"/>
    </location>
</feature>
<protein>
    <submittedName>
        <fullName evidence="6">Glycosyltransferase family 4 protein</fullName>
    </submittedName>
</protein>
<dbReference type="Gene3D" id="3.40.50.2000">
    <property type="entry name" value="Glycogen Phosphorylase B"/>
    <property type="match status" value="2"/>
</dbReference>
<feature type="domain" description="Glycosyl transferase family 1" evidence="5">
    <location>
        <begin position="197"/>
        <end position="368"/>
    </location>
</feature>
<dbReference type="EMBL" id="JALPRK010000017">
    <property type="protein sequence ID" value="MCK8488807.1"/>
    <property type="molecule type" value="Genomic_DNA"/>
</dbReference>
<comment type="caution">
    <text evidence="6">The sequence shown here is derived from an EMBL/GenBank/DDBJ whole genome shotgun (WGS) entry which is preliminary data.</text>
</comment>
<name>A0A9X2BRE5_9BACL</name>
<dbReference type="AlphaFoldDB" id="A0A9X2BRE5"/>
<gene>
    <name evidence="6" type="ORF">M0651_16670</name>
</gene>
<dbReference type="Pfam" id="PF00534">
    <property type="entry name" value="Glycos_transf_1"/>
    <property type="match status" value="1"/>
</dbReference>
<evidence type="ECO:0000256" key="4">
    <source>
        <dbReference type="SAM" id="MobiDB-lite"/>
    </source>
</evidence>
<dbReference type="SUPFAM" id="SSF53756">
    <property type="entry name" value="UDP-Glycosyltransferase/glycogen phosphorylase"/>
    <property type="match status" value="1"/>
</dbReference>
<accession>A0A9X2BRE5</accession>
<feature type="region of interest" description="Disordered" evidence="4">
    <location>
        <begin position="452"/>
        <end position="503"/>
    </location>
</feature>
<comment type="similarity">
    <text evidence="1">Belongs to the glycosyltransferase group 1 family. Glycosyltransferase 4 subfamily.</text>
</comment>
<evidence type="ECO:0000259" key="5">
    <source>
        <dbReference type="Pfam" id="PF00534"/>
    </source>
</evidence>
<dbReference type="InterPro" id="IPR001296">
    <property type="entry name" value="Glyco_trans_1"/>
</dbReference>
<evidence type="ECO:0000313" key="6">
    <source>
        <dbReference type="EMBL" id="MCK8488807.1"/>
    </source>
</evidence>